<evidence type="ECO:0008006" key="3">
    <source>
        <dbReference type="Google" id="ProtNLM"/>
    </source>
</evidence>
<gene>
    <name evidence="1" type="ORF">AMOR_55040</name>
</gene>
<sequence>MISRKSPCIELARICCLVLVSGCGSEPTAHVRAAASPLSATTGVCYTVQGLGPVYFEGVDLQTLGLGPQGAVVGTRGYGDERRGFVFENGTPSPVGDLGGGLSDVRAVNARGLAVGGSKTADGMYRAASFYKGAAAELGALEPDGSSWSMDVNDLGLAVGTASKGGTAHAVAFRRGQVIDLGTIPTGGDTYANGVNDAGDIVGVGLVDADNGVWQAFLIPAGRPMQKIGTIDGAGTSSRAYKVNSAGVVCGAADAPGGYHGFLYRDGTMTDLGALEPPEGESPWSMCMDVSDTGIAVGVTLGNDWWWHPFVWSSAEGIIDLNTRILDASPDLILFYASNINSVGQITVYGVDTTTWENQGVLLSPVTCP</sequence>
<name>A0ABN6N3T4_9BACT</name>
<accession>A0ABN6N3T4</accession>
<reference evidence="2" key="1">
    <citation type="journal article" date="2022" name="Int. J. Syst. Evol. Microbiol.">
        <title>Anaeromyxobacter oryzae sp. nov., Anaeromyxobacter diazotrophicus sp. nov. and Anaeromyxobacter paludicola sp. nov., isolated from paddy soils.</title>
        <authorList>
            <person name="Itoh H."/>
            <person name="Xu Z."/>
            <person name="Mise K."/>
            <person name="Masuda Y."/>
            <person name="Ushijima N."/>
            <person name="Hayakawa C."/>
            <person name="Shiratori Y."/>
            <person name="Senoo K."/>
        </authorList>
    </citation>
    <scope>NUCLEOTIDE SEQUENCE [LARGE SCALE GENOMIC DNA]</scope>
    <source>
        <strain evidence="2">Red232</strain>
    </source>
</reference>
<dbReference type="EMBL" id="AP025591">
    <property type="protein sequence ID" value="BDG06508.1"/>
    <property type="molecule type" value="Genomic_DNA"/>
</dbReference>
<proteinExistence type="predicted"/>
<keyword evidence="2" id="KW-1185">Reference proteome</keyword>
<organism evidence="1 2">
    <name type="scientific">Anaeromyxobacter oryzae</name>
    <dbReference type="NCBI Taxonomy" id="2918170"/>
    <lineage>
        <taxon>Bacteria</taxon>
        <taxon>Pseudomonadati</taxon>
        <taxon>Myxococcota</taxon>
        <taxon>Myxococcia</taxon>
        <taxon>Myxococcales</taxon>
        <taxon>Cystobacterineae</taxon>
        <taxon>Anaeromyxobacteraceae</taxon>
        <taxon>Anaeromyxobacter</taxon>
    </lineage>
</organism>
<dbReference type="Proteomes" id="UP001162891">
    <property type="component" value="Chromosome"/>
</dbReference>
<evidence type="ECO:0000313" key="1">
    <source>
        <dbReference type="EMBL" id="BDG06508.1"/>
    </source>
</evidence>
<evidence type="ECO:0000313" key="2">
    <source>
        <dbReference type="Proteomes" id="UP001162891"/>
    </source>
</evidence>
<dbReference type="NCBIfam" id="TIGR02913">
    <property type="entry name" value="HAF_rpt"/>
    <property type="match status" value="1"/>
</dbReference>
<dbReference type="InterPro" id="IPR014262">
    <property type="entry name" value="HAF_rpt"/>
</dbReference>
<protein>
    <recommendedName>
        <fullName evidence="3">Extracellular repeat protein, HAF family</fullName>
    </recommendedName>
</protein>